<dbReference type="Gene3D" id="3.40.630.30">
    <property type="match status" value="1"/>
</dbReference>
<dbReference type="STRING" id="356660.SAMN05444336_11038"/>
<evidence type="ECO:0000259" key="1">
    <source>
        <dbReference type="PROSITE" id="PS51186"/>
    </source>
</evidence>
<evidence type="ECO:0000313" key="2">
    <source>
        <dbReference type="EMBL" id="SDX78327.1"/>
    </source>
</evidence>
<gene>
    <name evidence="2" type="ORF">SAMN05444336_11038</name>
</gene>
<dbReference type="GO" id="GO:0016747">
    <property type="term" value="F:acyltransferase activity, transferring groups other than amino-acyl groups"/>
    <property type="evidence" value="ECO:0007669"/>
    <property type="project" value="InterPro"/>
</dbReference>
<evidence type="ECO:0000313" key="3">
    <source>
        <dbReference type="Proteomes" id="UP000199118"/>
    </source>
</evidence>
<dbReference type="Pfam" id="PF13302">
    <property type="entry name" value="Acetyltransf_3"/>
    <property type="match status" value="1"/>
</dbReference>
<protein>
    <submittedName>
        <fullName evidence="2">Protein N-acetyltransferase, RimJ/RimL family</fullName>
    </submittedName>
</protein>
<dbReference type="InterPro" id="IPR016181">
    <property type="entry name" value="Acyl_CoA_acyltransferase"/>
</dbReference>
<dbReference type="PANTHER" id="PTHR43792:SF1">
    <property type="entry name" value="N-ACETYLTRANSFERASE DOMAIN-CONTAINING PROTEIN"/>
    <property type="match status" value="1"/>
</dbReference>
<dbReference type="SUPFAM" id="SSF55729">
    <property type="entry name" value="Acyl-CoA N-acyltransferases (Nat)"/>
    <property type="match status" value="1"/>
</dbReference>
<keyword evidence="3" id="KW-1185">Reference proteome</keyword>
<dbReference type="PROSITE" id="PS51186">
    <property type="entry name" value="GNAT"/>
    <property type="match status" value="1"/>
</dbReference>
<dbReference type="Proteomes" id="UP000199118">
    <property type="component" value="Unassembled WGS sequence"/>
</dbReference>
<dbReference type="InterPro" id="IPR000182">
    <property type="entry name" value="GNAT_dom"/>
</dbReference>
<feature type="domain" description="N-acetyltransferase" evidence="1">
    <location>
        <begin position="11"/>
        <end position="177"/>
    </location>
</feature>
<keyword evidence="2" id="KW-0808">Transferase</keyword>
<organism evidence="2 3">
    <name type="scientific">Albimonas donghaensis</name>
    <dbReference type="NCBI Taxonomy" id="356660"/>
    <lineage>
        <taxon>Bacteria</taxon>
        <taxon>Pseudomonadati</taxon>
        <taxon>Pseudomonadota</taxon>
        <taxon>Alphaproteobacteria</taxon>
        <taxon>Rhodobacterales</taxon>
        <taxon>Paracoccaceae</taxon>
        <taxon>Albimonas</taxon>
    </lineage>
</organism>
<dbReference type="OrthoDB" id="9804153at2"/>
<dbReference type="RefSeq" id="WP_092684672.1">
    <property type="nucleotide sequence ID" value="NZ_FNMZ01000010.1"/>
</dbReference>
<dbReference type="InterPro" id="IPR051531">
    <property type="entry name" value="N-acetyltransferase"/>
</dbReference>
<dbReference type="PANTHER" id="PTHR43792">
    <property type="entry name" value="GNAT FAMILY, PUTATIVE (AFU_ORTHOLOGUE AFUA_3G00765)-RELATED-RELATED"/>
    <property type="match status" value="1"/>
</dbReference>
<name>A0A1H3EIB0_9RHOB</name>
<dbReference type="EMBL" id="FNMZ01000010">
    <property type="protein sequence ID" value="SDX78327.1"/>
    <property type="molecule type" value="Genomic_DNA"/>
</dbReference>
<sequence>MARREITTERLRLRGWKPEDHAPFAAICGDAEVMRHIGNGATRTPAEAARSIRSFEHEWRARGFGLFAVERRRTGELIGFAGLSWPGFLPEILPAVEIGWRFSRASWGRGYATEAASAALSFGVHDLSLTDIVSVHQVANQASARIMRKLGMVFDRRTVDPTCGREVGVYRLPQPQEQADATRTAGRLRAPT</sequence>
<reference evidence="2 3" key="1">
    <citation type="submission" date="2016-10" db="EMBL/GenBank/DDBJ databases">
        <authorList>
            <person name="de Groot N.N."/>
        </authorList>
    </citation>
    <scope>NUCLEOTIDE SEQUENCE [LARGE SCALE GENOMIC DNA]</scope>
    <source>
        <strain evidence="2 3">DSM 17890</strain>
    </source>
</reference>
<proteinExistence type="predicted"/>
<dbReference type="AlphaFoldDB" id="A0A1H3EIB0"/>
<accession>A0A1H3EIB0</accession>